<organism evidence="4">
    <name type="scientific">Caenorhabditis brenneri</name>
    <name type="common">Nematode worm</name>
    <dbReference type="NCBI Taxonomy" id="135651"/>
    <lineage>
        <taxon>Eukaryota</taxon>
        <taxon>Metazoa</taxon>
        <taxon>Ecdysozoa</taxon>
        <taxon>Nematoda</taxon>
        <taxon>Chromadorea</taxon>
        <taxon>Rhabditida</taxon>
        <taxon>Rhabditina</taxon>
        <taxon>Rhabditomorpha</taxon>
        <taxon>Rhabditoidea</taxon>
        <taxon>Rhabditidae</taxon>
        <taxon>Peloderinae</taxon>
        <taxon>Caenorhabditis</taxon>
    </lineage>
</organism>
<dbReference type="FunCoup" id="G0NG96">
    <property type="interactions" value="1085"/>
</dbReference>
<dbReference type="Proteomes" id="UP000008068">
    <property type="component" value="Unassembled WGS sequence"/>
</dbReference>
<feature type="region of interest" description="Disordered" evidence="1">
    <location>
        <begin position="1"/>
        <end position="54"/>
    </location>
</feature>
<dbReference type="eggNOG" id="ENOG502TGDD">
    <property type="taxonomic scope" value="Eukaryota"/>
</dbReference>
<evidence type="ECO:0000256" key="1">
    <source>
        <dbReference type="SAM" id="MobiDB-lite"/>
    </source>
</evidence>
<accession>G0NG96</accession>
<keyword evidence="2" id="KW-1133">Transmembrane helix</keyword>
<dbReference type="OrthoDB" id="5843135at2759"/>
<keyword evidence="4" id="KW-1185">Reference proteome</keyword>
<gene>
    <name evidence="3" type="ORF">CAEBREN_03148</name>
</gene>
<reference evidence="4" key="1">
    <citation type="submission" date="2011-07" db="EMBL/GenBank/DDBJ databases">
        <authorList>
            <consortium name="Caenorhabditis brenneri Sequencing and Analysis Consortium"/>
            <person name="Wilson R.K."/>
        </authorList>
    </citation>
    <scope>NUCLEOTIDE SEQUENCE [LARGE SCALE GENOMIC DNA]</scope>
    <source>
        <strain evidence="4">PB2801</strain>
    </source>
</reference>
<evidence type="ECO:0000313" key="3">
    <source>
        <dbReference type="EMBL" id="EGT59835.1"/>
    </source>
</evidence>
<dbReference type="InParanoid" id="G0NG96"/>
<name>G0NG96_CAEBE</name>
<keyword evidence="2" id="KW-0812">Transmembrane</keyword>
<keyword evidence="2" id="KW-0472">Membrane</keyword>
<feature type="compositionally biased region" description="Low complexity" evidence="1">
    <location>
        <begin position="11"/>
        <end position="30"/>
    </location>
</feature>
<dbReference type="HOGENOM" id="CLU_660955_0_0_1"/>
<sequence length="416" mass="47043">MTSSTAAPRQGSLLSKSSSSGYSSSGSTSSITTVVNGSKPYRPKREDLNVGRKETIKEKQVPDEKIEAASVANKMIVEEVPEEVITKNRACCIECREKEIRQEVDLESHQYANLQSVQKPQDPYAFLMTTVLSSLQRDDGGRKVAKVQQKIEKVLRMKPRDPFNIENKIIFDRQISTFASDVTIRLRAVCEVAPDTYREVSAKFCEALHQGNSNSTSLKSIVKGISQEVLNMTPKALSHDSDVDSFEIVENTKKNVCPKKKEIVSGWMKQRQLIEKLLGSIEFVILATIILYLFLYALAIQTKLERLETEHKRTTGMISQLQVEIDTLKKKVEPKREWEEEVLRVNLRDVLEPIPERQNKASNKEAAPQPPQRPPSEGLCLIIILSCIVCVFMYRSECAEQRKKDMAEHSTTAQKK</sequence>
<feature type="transmembrane region" description="Helical" evidence="2">
    <location>
        <begin position="277"/>
        <end position="299"/>
    </location>
</feature>
<feature type="compositionally biased region" description="Basic and acidic residues" evidence="1">
    <location>
        <begin position="43"/>
        <end position="54"/>
    </location>
</feature>
<evidence type="ECO:0000313" key="4">
    <source>
        <dbReference type="Proteomes" id="UP000008068"/>
    </source>
</evidence>
<feature type="transmembrane region" description="Helical" evidence="2">
    <location>
        <begin position="376"/>
        <end position="394"/>
    </location>
</feature>
<proteinExistence type="predicted"/>
<evidence type="ECO:0000256" key="2">
    <source>
        <dbReference type="SAM" id="Phobius"/>
    </source>
</evidence>
<protein>
    <submittedName>
        <fullName evidence="3">Uncharacterized protein</fullName>
    </submittedName>
</protein>
<dbReference type="EMBL" id="GL379878">
    <property type="protein sequence ID" value="EGT59835.1"/>
    <property type="molecule type" value="Genomic_DNA"/>
</dbReference>
<dbReference type="AlphaFoldDB" id="G0NG96"/>